<dbReference type="EMBL" id="DXGK01000103">
    <property type="protein sequence ID" value="HIW70697.1"/>
    <property type="molecule type" value="Genomic_DNA"/>
</dbReference>
<dbReference type="InterPro" id="IPR002871">
    <property type="entry name" value="NIF_FeS_clus_asmbl_NifU_N"/>
</dbReference>
<reference evidence="3" key="2">
    <citation type="submission" date="2021-04" db="EMBL/GenBank/DDBJ databases">
        <authorList>
            <person name="Gilroy R."/>
        </authorList>
    </citation>
    <scope>NUCLEOTIDE SEQUENCE</scope>
    <source>
        <strain evidence="3">ChiHejej3B27-2180</strain>
    </source>
</reference>
<dbReference type="Gene3D" id="3.90.1010.10">
    <property type="match status" value="1"/>
</dbReference>
<evidence type="ECO:0000313" key="4">
    <source>
        <dbReference type="Proteomes" id="UP000886878"/>
    </source>
</evidence>
<sequence>MGLSKLNQLYRAVILDAAAHPHHKGSIQSPTNEMTLHNPTCGDTVNLQVKVENGKISDIGFTGDGCTISQASASMMTDAVNGKTKAEALKMAKIFSDEAIGKKHDQDDLKLLGDAQVLTNIMQFPARIKCATLSWWALSRALEKDQSAGGVNDD</sequence>
<protein>
    <submittedName>
        <fullName evidence="3">SUF system NifU family Fe-S cluster assembly protein</fullName>
    </submittedName>
</protein>
<dbReference type="Pfam" id="PF01592">
    <property type="entry name" value="NifU_N"/>
    <property type="match status" value="1"/>
</dbReference>
<reference evidence="3" key="1">
    <citation type="journal article" date="2021" name="PeerJ">
        <title>Extensive microbial diversity within the chicken gut microbiome revealed by metagenomics and culture.</title>
        <authorList>
            <person name="Gilroy R."/>
            <person name="Ravi A."/>
            <person name="Getino M."/>
            <person name="Pursley I."/>
            <person name="Horton D.L."/>
            <person name="Alikhan N.F."/>
            <person name="Baker D."/>
            <person name="Gharbi K."/>
            <person name="Hall N."/>
            <person name="Watson M."/>
            <person name="Adriaenssens E.M."/>
            <person name="Foster-Nyarko E."/>
            <person name="Jarju S."/>
            <person name="Secka A."/>
            <person name="Antonio M."/>
            <person name="Oren A."/>
            <person name="Chaudhuri R.R."/>
            <person name="La Ragione R."/>
            <person name="Hildebrand F."/>
            <person name="Pallen M.J."/>
        </authorList>
    </citation>
    <scope>NUCLEOTIDE SEQUENCE</scope>
    <source>
        <strain evidence="3">ChiHejej3B27-2180</strain>
    </source>
</reference>
<dbReference type="SUPFAM" id="SSF82649">
    <property type="entry name" value="SufE/NifU"/>
    <property type="match status" value="1"/>
</dbReference>
<gene>
    <name evidence="3" type="ORF">H9876_04935</name>
</gene>
<accession>A0A9D1QP16</accession>
<dbReference type="GO" id="GO:0051536">
    <property type="term" value="F:iron-sulfur cluster binding"/>
    <property type="evidence" value="ECO:0007669"/>
    <property type="project" value="InterPro"/>
</dbReference>
<name>A0A9D1QP16_9LACO</name>
<comment type="caution">
    <text evidence="3">The sequence shown here is derived from an EMBL/GenBank/DDBJ whole genome shotgun (WGS) entry which is preliminary data.</text>
</comment>
<dbReference type="Proteomes" id="UP000886878">
    <property type="component" value="Unassembled WGS sequence"/>
</dbReference>
<comment type="similarity">
    <text evidence="1">Belongs to the NifU family.</text>
</comment>
<dbReference type="CDD" id="cd06664">
    <property type="entry name" value="IscU_like"/>
    <property type="match status" value="1"/>
</dbReference>
<dbReference type="AlphaFoldDB" id="A0A9D1QP16"/>
<dbReference type="FunFam" id="3.90.1010.10:FF:000002">
    <property type="entry name" value="Iron-sulfur cluster assembly scaffold protein NifU"/>
    <property type="match status" value="1"/>
</dbReference>
<evidence type="ECO:0000259" key="2">
    <source>
        <dbReference type="Pfam" id="PF01592"/>
    </source>
</evidence>
<dbReference type="PANTHER" id="PTHR10093">
    <property type="entry name" value="IRON-SULFUR CLUSTER ASSEMBLY ENZYME NIFU HOMOLOG"/>
    <property type="match status" value="1"/>
</dbReference>
<evidence type="ECO:0000313" key="3">
    <source>
        <dbReference type="EMBL" id="HIW70697.1"/>
    </source>
</evidence>
<proteinExistence type="inferred from homology"/>
<organism evidence="3 4">
    <name type="scientific">Candidatus Limosilactobacillus merdipullorum</name>
    <dbReference type="NCBI Taxonomy" id="2838653"/>
    <lineage>
        <taxon>Bacteria</taxon>
        <taxon>Bacillati</taxon>
        <taxon>Bacillota</taxon>
        <taxon>Bacilli</taxon>
        <taxon>Lactobacillales</taxon>
        <taxon>Lactobacillaceae</taxon>
        <taxon>Limosilactobacillus</taxon>
    </lineage>
</organism>
<feature type="domain" description="NIF system FeS cluster assembly NifU N-terminal" evidence="2">
    <location>
        <begin position="10"/>
        <end position="130"/>
    </location>
</feature>
<dbReference type="GO" id="GO:0005506">
    <property type="term" value="F:iron ion binding"/>
    <property type="evidence" value="ECO:0007669"/>
    <property type="project" value="InterPro"/>
</dbReference>
<evidence type="ECO:0000256" key="1">
    <source>
        <dbReference type="ARBA" id="ARBA00006420"/>
    </source>
</evidence>
<dbReference type="GO" id="GO:0016226">
    <property type="term" value="P:iron-sulfur cluster assembly"/>
    <property type="evidence" value="ECO:0007669"/>
    <property type="project" value="InterPro"/>
</dbReference>
<dbReference type="NCBIfam" id="TIGR01994">
    <property type="entry name" value="SUF_scaf_2"/>
    <property type="match status" value="1"/>
</dbReference>